<feature type="transmembrane region" description="Helical" evidence="2">
    <location>
        <begin position="20"/>
        <end position="46"/>
    </location>
</feature>
<protein>
    <recommendedName>
        <fullName evidence="3">DUF3533 domain-containing protein</fullName>
    </recommendedName>
</protein>
<accession>A0A5Q4BSA7</accession>
<dbReference type="InterPro" id="IPR053001">
    <property type="entry name" value="MNNG_permease-like"/>
</dbReference>
<evidence type="ECO:0000256" key="1">
    <source>
        <dbReference type="SAM" id="MobiDB-lite"/>
    </source>
</evidence>
<sequence>MSTSGLPARTPLSHWNGGQLKALLVPTVAASVMILLLVLANMSYLFGATFEQSKRIHALQILAVDLDGGAVGSAVAGASRSFQAADFPTIELASASEYSTPAAVRNAVCKGGYWGAIYVHEGASDKLAAAVAGTEGTTTAASAYNAADAVTYIYNQARYPAIADSVVLSSMQKVVAASRSFYYQSPDGTAALRSLDTTDPAALAAFLNPISSTPALIGAQTQASRVFFNTVNVIVPALAQFFYVLALNGIGLSSGLLATVRVRDVWLLRFGIGKLYGLLTALVVTGYLWAFREDWHVGGPEFGKSLLVFWLYMDVQWQVLEALIASFLPMQLVPFFFLTWMLTNVASAVFPFEVMAGFYRVGYALPAHGIYSLLVQAWTGCADQTRVALPVLFAWWIVGHVGSVFSIRKRCADASKMAAAAAAAGDDAKAPAAHGDNVSVSLRSPSTEMTLRSDEEQVRDEK</sequence>
<keyword evidence="2" id="KW-0472">Membrane</keyword>
<keyword evidence="5" id="KW-1185">Reference proteome</keyword>
<feature type="domain" description="DUF3533" evidence="3">
    <location>
        <begin position="32"/>
        <end position="400"/>
    </location>
</feature>
<dbReference type="Pfam" id="PF12051">
    <property type="entry name" value="DUF3533"/>
    <property type="match status" value="1"/>
</dbReference>
<feature type="transmembrane region" description="Helical" evidence="2">
    <location>
        <begin position="387"/>
        <end position="407"/>
    </location>
</feature>
<dbReference type="PANTHER" id="PTHR34814">
    <property type="entry name" value="NITROSOGUANIDINE RESISTANCE PROTEIN SNG1"/>
    <property type="match status" value="1"/>
</dbReference>
<dbReference type="PANTHER" id="PTHR34814:SF2">
    <property type="entry name" value="DUF3533 DOMAIN-CONTAINING PROTEIN"/>
    <property type="match status" value="1"/>
</dbReference>
<name>A0A5Q4BSA7_9PEZI</name>
<gene>
    <name evidence="4" type="ORF">CSHISOI_05948</name>
</gene>
<keyword evidence="2" id="KW-1133">Transmembrane helix</keyword>
<dbReference type="InterPro" id="IPR022703">
    <property type="entry name" value="DUF3533"/>
</dbReference>
<feature type="transmembrane region" description="Helical" evidence="2">
    <location>
        <begin position="332"/>
        <end position="350"/>
    </location>
</feature>
<evidence type="ECO:0000313" key="5">
    <source>
        <dbReference type="Proteomes" id="UP000326340"/>
    </source>
</evidence>
<proteinExistence type="predicted"/>
<keyword evidence="2" id="KW-0812">Transmembrane</keyword>
<feature type="compositionally biased region" description="Basic and acidic residues" evidence="1">
    <location>
        <begin position="451"/>
        <end position="462"/>
    </location>
</feature>
<dbReference type="EMBL" id="PUHP01000504">
    <property type="protein sequence ID" value="TQN69556.1"/>
    <property type="molecule type" value="Genomic_DNA"/>
</dbReference>
<dbReference type="AlphaFoldDB" id="A0A5Q4BSA7"/>
<evidence type="ECO:0000259" key="3">
    <source>
        <dbReference type="Pfam" id="PF12051"/>
    </source>
</evidence>
<dbReference type="Proteomes" id="UP000326340">
    <property type="component" value="Unassembled WGS sequence"/>
</dbReference>
<evidence type="ECO:0000256" key="2">
    <source>
        <dbReference type="SAM" id="Phobius"/>
    </source>
</evidence>
<feature type="region of interest" description="Disordered" evidence="1">
    <location>
        <begin position="425"/>
        <end position="462"/>
    </location>
</feature>
<reference evidence="4 5" key="1">
    <citation type="journal article" date="2019" name="Sci. Rep.">
        <title>Colletotrichum shisoi sp. nov., an anthracnose pathogen of Perilla frutescens in Japan: molecular phylogenetic, morphological and genomic evidence.</title>
        <authorList>
            <person name="Gan P."/>
            <person name="Tsushima A."/>
            <person name="Hiroyama R."/>
            <person name="Narusaka M."/>
            <person name="Takano Y."/>
            <person name="Narusaka Y."/>
            <person name="Kawaradani M."/>
            <person name="Damm U."/>
            <person name="Shirasu K."/>
        </authorList>
    </citation>
    <scope>NUCLEOTIDE SEQUENCE [LARGE SCALE GENOMIC DNA]</scope>
    <source>
        <strain evidence="4 5">PG-2018a</strain>
    </source>
</reference>
<feature type="transmembrane region" description="Helical" evidence="2">
    <location>
        <begin position="357"/>
        <end position="375"/>
    </location>
</feature>
<organism evidence="4 5">
    <name type="scientific">Colletotrichum shisoi</name>
    <dbReference type="NCBI Taxonomy" id="2078593"/>
    <lineage>
        <taxon>Eukaryota</taxon>
        <taxon>Fungi</taxon>
        <taxon>Dikarya</taxon>
        <taxon>Ascomycota</taxon>
        <taxon>Pezizomycotina</taxon>
        <taxon>Sordariomycetes</taxon>
        <taxon>Hypocreomycetidae</taxon>
        <taxon>Glomerellales</taxon>
        <taxon>Glomerellaceae</taxon>
        <taxon>Colletotrichum</taxon>
        <taxon>Colletotrichum destructivum species complex</taxon>
    </lineage>
</organism>
<evidence type="ECO:0000313" key="4">
    <source>
        <dbReference type="EMBL" id="TQN69556.1"/>
    </source>
</evidence>
<dbReference type="GO" id="GO:0016020">
    <property type="term" value="C:membrane"/>
    <property type="evidence" value="ECO:0007669"/>
    <property type="project" value="TreeGrafter"/>
</dbReference>
<dbReference type="OrthoDB" id="2140105at2759"/>
<feature type="compositionally biased region" description="Polar residues" evidence="1">
    <location>
        <begin position="438"/>
        <end position="450"/>
    </location>
</feature>
<comment type="caution">
    <text evidence="4">The sequence shown here is derived from an EMBL/GenBank/DDBJ whole genome shotgun (WGS) entry which is preliminary data.</text>
</comment>
<feature type="transmembrane region" description="Helical" evidence="2">
    <location>
        <begin position="266"/>
        <end position="290"/>
    </location>
</feature>